<keyword evidence="4" id="KW-1185">Reference proteome</keyword>
<feature type="signal peptide" evidence="2">
    <location>
        <begin position="1"/>
        <end position="24"/>
    </location>
</feature>
<name>A0ABV8T0Y7_9GAMM</name>
<accession>A0ABV8T0Y7</accession>
<dbReference type="SUPFAM" id="SSF56935">
    <property type="entry name" value="Porins"/>
    <property type="match status" value="1"/>
</dbReference>
<reference evidence="4" key="1">
    <citation type="journal article" date="2019" name="Int. J. Syst. Evol. Microbiol.">
        <title>The Global Catalogue of Microorganisms (GCM) 10K type strain sequencing project: providing services to taxonomists for standard genome sequencing and annotation.</title>
        <authorList>
            <consortium name="The Broad Institute Genomics Platform"/>
            <consortium name="The Broad Institute Genome Sequencing Center for Infectious Disease"/>
            <person name="Wu L."/>
            <person name="Ma J."/>
        </authorList>
    </citation>
    <scope>NUCLEOTIDE SEQUENCE [LARGE SCALE GENOMIC DNA]</scope>
    <source>
        <strain evidence="4">CGMCC 1.10759</strain>
    </source>
</reference>
<dbReference type="InterPro" id="IPR045748">
    <property type="entry name" value="DcaP"/>
</dbReference>
<comment type="caution">
    <text evidence="3">The sequence shown here is derived from an EMBL/GenBank/DDBJ whole genome shotgun (WGS) entry which is preliminary data.</text>
</comment>
<gene>
    <name evidence="3" type="ORF">ACFPN2_31170</name>
</gene>
<evidence type="ECO:0000256" key="1">
    <source>
        <dbReference type="SAM" id="Coils"/>
    </source>
</evidence>
<keyword evidence="2" id="KW-0732">Signal</keyword>
<dbReference type="Proteomes" id="UP001595904">
    <property type="component" value="Unassembled WGS sequence"/>
</dbReference>
<feature type="chain" id="PRO_5046595462" evidence="2">
    <location>
        <begin position="25"/>
        <end position="486"/>
    </location>
</feature>
<protein>
    <submittedName>
        <fullName evidence="3">DcaP family trimeric outer membrane transporter</fullName>
    </submittedName>
</protein>
<dbReference type="EMBL" id="JBHSDU010000015">
    <property type="protein sequence ID" value="MFC4313576.1"/>
    <property type="molecule type" value="Genomic_DNA"/>
</dbReference>
<evidence type="ECO:0000313" key="4">
    <source>
        <dbReference type="Proteomes" id="UP001595904"/>
    </source>
</evidence>
<dbReference type="RefSeq" id="WP_380604015.1">
    <property type="nucleotide sequence ID" value="NZ_JBHSDU010000015.1"/>
</dbReference>
<keyword evidence="1" id="KW-0175">Coiled coil</keyword>
<evidence type="ECO:0000313" key="3">
    <source>
        <dbReference type="EMBL" id="MFC4313576.1"/>
    </source>
</evidence>
<feature type="coiled-coil region" evidence="1">
    <location>
        <begin position="28"/>
        <end position="55"/>
    </location>
</feature>
<evidence type="ECO:0000256" key="2">
    <source>
        <dbReference type="SAM" id="SignalP"/>
    </source>
</evidence>
<dbReference type="Pfam" id="PF19577">
    <property type="entry name" value="DcaP"/>
    <property type="match status" value="1"/>
</dbReference>
<sequence>MQKIPKTIGLCFFVLICGASPLSAQETRTTQEEAIRQLNARMDELKAQMAKIQAELDAIHPEKLPQPGSIVSAQPPSPEKLTSQQQEEAIGEATQHHQTFAQDEEDAPRLYNAPTDPTYPGFFLLPGTHTLLRINGSARADLIYDPRISTMGDGFVPSTIPIASGSDHSNFNGSIRGSRFMADFRIPVGESGSARTFVQYDFFGPNGTTAPRLRHFYAQLNNVLVGQTFTNFMDPDAFGDELDNQGVNAAVSVRLPQARYSFGLGGGLSASVSVEDPDSSIDFSIDGSPVTPLTASPDVTLKLRNEWDLGHLQLASVFRDLGVELPDGARKSTFGWGVNATGGIEVFGRDSIVLGVAYGHGIARYVGDTAGLGLDAAPESLTDLSLKALPLTAAYGSYQHYWNPRMRSSLTVGHVNVDNTSFQLPDTYHKSTYSGLNLIWNPIGSLDVGAEFVYGWVEDKSGAKADAPRFRITARYNFVKLHPTEE</sequence>
<organism evidence="3 4">
    <name type="scientific">Steroidobacter flavus</name>
    <dbReference type="NCBI Taxonomy" id="1842136"/>
    <lineage>
        <taxon>Bacteria</taxon>
        <taxon>Pseudomonadati</taxon>
        <taxon>Pseudomonadota</taxon>
        <taxon>Gammaproteobacteria</taxon>
        <taxon>Steroidobacterales</taxon>
        <taxon>Steroidobacteraceae</taxon>
        <taxon>Steroidobacter</taxon>
    </lineage>
</organism>
<proteinExistence type="predicted"/>